<dbReference type="RefSeq" id="WP_198578885.1">
    <property type="nucleotide sequence ID" value="NZ_JADWOX010000034.1"/>
</dbReference>
<feature type="chain" id="PRO_5047328474" description="Right handed beta helix domain-containing protein" evidence="1">
    <location>
        <begin position="24"/>
        <end position="273"/>
    </location>
</feature>
<keyword evidence="1" id="KW-0732">Signal</keyword>
<sequence length="273" mass="29371">MTKPQLKWFVGILVVALSSPSLAANPRRNLVVENYRDGGPRGASYRWLDGARGDITGLRLKGFDITVERGGVRIDRNASNVVIRDGAFRLRQPTRGSNLPVAVEVISGSDILIENVSAHDFRMESVAGKYTNGDCFSGERKSSNVTLRNAQAIGCSDGGFDFKTDGLLLDDVSAEDVNFCYRIWGQARATTLSCRNWRKGAVQVQPGGSLSVDLIQLSAKQGTLPTVFGVGRGATLIVGRCEGLPQAGKLLFYQQGAGPENTTVRLGPGCQRP</sequence>
<reference evidence="2 3" key="1">
    <citation type="submission" date="2020-11" db="EMBL/GenBank/DDBJ databases">
        <title>genome sequence of strain KACC 18849.</title>
        <authorList>
            <person name="Gao J."/>
            <person name="Zhang X."/>
        </authorList>
    </citation>
    <scope>NUCLEOTIDE SEQUENCE [LARGE SCALE GENOMIC DNA]</scope>
    <source>
        <strain evidence="2 3">KACC 18849</strain>
    </source>
</reference>
<comment type="caution">
    <text evidence="2">The sequence shown here is derived from an EMBL/GenBank/DDBJ whole genome shotgun (WGS) entry which is preliminary data.</text>
</comment>
<evidence type="ECO:0008006" key="4">
    <source>
        <dbReference type="Google" id="ProtNLM"/>
    </source>
</evidence>
<evidence type="ECO:0000313" key="3">
    <source>
        <dbReference type="Proteomes" id="UP000639859"/>
    </source>
</evidence>
<feature type="signal peptide" evidence="1">
    <location>
        <begin position="1"/>
        <end position="23"/>
    </location>
</feature>
<evidence type="ECO:0000256" key="1">
    <source>
        <dbReference type="SAM" id="SignalP"/>
    </source>
</evidence>
<protein>
    <recommendedName>
        <fullName evidence="4">Right handed beta helix domain-containing protein</fullName>
    </recommendedName>
</protein>
<dbReference type="Proteomes" id="UP000639859">
    <property type="component" value="Unassembled WGS sequence"/>
</dbReference>
<evidence type="ECO:0000313" key="2">
    <source>
        <dbReference type="EMBL" id="MBI1687002.1"/>
    </source>
</evidence>
<organism evidence="2 3">
    <name type="scientific">Caulobacter hibisci</name>
    <dbReference type="NCBI Taxonomy" id="2035993"/>
    <lineage>
        <taxon>Bacteria</taxon>
        <taxon>Pseudomonadati</taxon>
        <taxon>Pseudomonadota</taxon>
        <taxon>Alphaproteobacteria</taxon>
        <taxon>Caulobacterales</taxon>
        <taxon>Caulobacteraceae</taxon>
        <taxon>Caulobacter</taxon>
    </lineage>
</organism>
<keyword evidence="3" id="KW-1185">Reference proteome</keyword>
<dbReference type="Gene3D" id="2.160.20.10">
    <property type="entry name" value="Single-stranded right-handed beta-helix, Pectin lyase-like"/>
    <property type="match status" value="1"/>
</dbReference>
<dbReference type="InterPro" id="IPR011050">
    <property type="entry name" value="Pectin_lyase_fold/virulence"/>
</dbReference>
<dbReference type="SUPFAM" id="SSF51126">
    <property type="entry name" value="Pectin lyase-like"/>
    <property type="match status" value="1"/>
</dbReference>
<proteinExistence type="predicted"/>
<name>A0ABS0T546_9CAUL</name>
<gene>
    <name evidence="2" type="ORF">I4Q42_25305</name>
</gene>
<dbReference type="EMBL" id="JADWOX010000034">
    <property type="protein sequence ID" value="MBI1687002.1"/>
    <property type="molecule type" value="Genomic_DNA"/>
</dbReference>
<accession>A0ABS0T546</accession>
<dbReference type="InterPro" id="IPR012334">
    <property type="entry name" value="Pectin_lyas_fold"/>
</dbReference>